<evidence type="ECO:0000313" key="2">
    <source>
        <dbReference type="EMBL" id="OSX57021.1"/>
    </source>
</evidence>
<accession>A0A1X6MKQ2</accession>
<organism evidence="2 3">
    <name type="scientific">Postia placenta MAD-698-R-SB12</name>
    <dbReference type="NCBI Taxonomy" id="670580"/>
    <lineage>
        <taxon>Eukaryota</taxon>
        <taxon>Fungi</taxon>
        <taxon>Dikarya</taxon>
        <taxon>Basidiomycota</taxon>
        <taxon>Agaricomycotina</taxon>
        <taxon>Agaricomycetes</taxon>
        <taxon>Polyporales</taxon>
        <taxon>Adustoporiaceae</taxon>
        <taxon>Rhodonia</taxon>
    </lineage>
</organism>
<gene>
    <name evidence="2" type="ORF">POSPLADRAFT_1158096</name>
</gene>
<evidence type="ECO:0008006" key="4">
    <source>
        <dbReference type="Google" id="ProtNLM"/>
    </source>
</evidence>
<proteinExistence type="predicted"/>
<feature type="compositionally biased region" description="Polar residues" evidence="1">
    <location>
        <begin position="1"/>
        <end position="15"/>
    </location>
</feature>
<dbReference type="EMBL" id="KZ110610">
    <property type="protein sequence ID" value="OSX57021.1"/>
    <property type="molecule type" value="Genomic_DNA"/>
</dbReference>
<dbReference type="Proteomes" id="UP000194127">
    <property type="component" value="Unassembled WGS sequence"/>
</dbReference>
<dbReference type="Gene3D" id="1.10.600.10">
    <property type="entry name" value="Farnesyl Diphosphate Synthase"/>
    <property type="match status" value="1"/>
</dbReference>
<dbReference type="InterPro" id="IPR008949">
    <property type="entry name" value="Isoprenoid_synthase_dom_sf"/>
</dbReference>
<sequence>MSISAERTQDASTTLNKHEAPVREVSGSVERVQSSTVICHAIVHEFLEKVQFSCPRFIRDLELEARVAEAVRTWGHEERLRPYVVTGLILTITAYNHVAHFETRVQITLFTIAINAMNDRQIYNHLSAREFHRRMCIGAVQDETGMLGTLMKVLDSMWDNYACFTANTIYASALRHVNAILLENKTDITLLRSHDLPFVEYKRSITNTPEAYACFIWDRRRYVIRQAREVSGISSSIVKYAHPSYSDILSFYKEELVGERANYVHERAYQVRDILGEGEARAAFENFATGYISIYIDTPEKRRAVDTVLKGEM</sequence>
<dbReference type="OrthoDB" id="2998174at2759"/>
<protein>
    <recommendedName>
        <fullName evidence="4">Terpenoid synthase</fullName>
    </recommendedName>
</protein>
<evidence type="ECO:0000313" key="3">
    <source>
        <dbReference type="Proteomes" id="UP000194127"/>
    </source>
</evidence>
<keyword evidence="3" id="KW-1185">Reference proteome</keyword>
<dbReference type="RefSeq" id="XP_024333815.1">
    <property type="nucleotide sequence ID" value="XM_024487278.1"/>
</dbReference>
<name>A0A1X6MKQ2_9APHY</name>
<dbReference type="AlphaFoldDB" id="A0A1X6MKQ2"/>
<feature type="region of interest" description="Disordered" evidence="1">
    <location>
        <begin position="1"/>
        <end position="22"/>
    </location>
</feature>
<evidence type="ECO:0000256" key="1">
    <source>
        <dbReference type="SAM" id="MobiDB-lite"/>
    </source>
</evidence>
<dbReference type="GeneID" id="36332227"/>
<reference evidence="2 3" key="1">
    <citation type="submission" date="2017-04" db="EMBL/GenBank/DDBJ databases">
        <title>Genome Sequence of the Model Brown-Rot Fungus Postia placenta SB12.</title>
        <authorList>
            <consortium name="DOE Joint Genome Institute"/>
            <person name="Gaskell J."/>
            <person name="Kersten P."/>
            <person name="Larrondo L.F."/>
            <person name="Canessa P."/>
            <person name="Martinez D."/>
            <person name="Hibbett D."/>
            <person name="Schmoll M."/>
            <person name="Kubicek C.P."/>
            <person name="Martinez A.T."/>
            <person name="Yadav J."/>
            <person name="Master E."/>
            <person name="Magnuson J.K."/>
            <person name="James T."/>
            <person name="Yaver D."/>
            <person name="Berka R."/>
            <person name="Labutti K."/>
            <person name="Lipzen A."/>
            <person name="Aerts A."/>
            <person name="Barry K."/>
            <person name="Henrissat B."/>
            <person name="Blanchette R."/>
            <person name="Grigoriev I."/>
            <person name="Cullen D."/>
        </authorList>
    </citation>
    <scope>NUCLEOTIDE SEQUENCE [LARGE SCALE GENOMIC DNA]</scope>
    <source>
        <strain evidence="2 3">MAD-698-R-SB12</strain>
    </source>
</reference>